<dbReference type="AlphaFoldDB" id="K2FYR9"/>
<sequence length="370" mass="45541">MNLESAHTTQTIDVKHFKESKEWSDKSKRADWKEVSDKLISGYKQSQELQKNLLWLWWDNQDRLMIDALDKEYQSNLKIIAEKHQSNERSTKEKYSKNFAKFWVTYEQFEVEYNKIWNLKYDHSITEKIKNLDNPIETPLLDPLDIILILATFTEIVWKLWLKVLWKWCSLVLNKTWEILIKTEAWTKVLEAKWIWEKLIQRILEKYKDRIQWVKELFEPHWVTSEWIRVKIPKETKGWNFARMEWEEVREWIKNLKDVLPKNFEKLSRQQFQEEFNKKILGNFDDKADILTWEPKNLDWFFKDHSNALWEMVKWFEHNPNEIKNLSSDFVRKLNDYLWWICWFARKHNSWVANILREKSLQIRTLINNN</sequence>
<evidence type="ECO:0000313" key="1">
    <source>
        <dbReference type="EMBL" id="EKE27047.1"/>
    </source>
</evidence>
<dbReference type="EMBL" id="AMFJ01000592">
    <property type="protein sequence ID" value="EKE27047.1"/>
    <property type="molecule type" value="Genomic_DNA"/>
</dbReference>
<comment type="caution">
    <text evidence="1">The sequence shown here is derived from an EMBL/GenBank/DDBJ whole genome shotgun (WGS) entry which is preliminary data.</text>
</comment>
<gene>
    <name evidence="1" type="ORF">ACD_4C00076G0005</name>
</gene>
<proteinExistence type="predicted"/>
<reference evidence="1" key="1">
    <citation type="journal article" date="2012" name="Science">
        <title>Fermentation, hydrogen, and sulfur metabolism in multiple uncultivated bacterial phyla.</title>
        <authorList>
            <person name="Wrighton K.C."/>
            <person name="Thomas B.C."/>
            <person name="Sharon I."/>
            <person name="Miller C.S."/>
            <person name="Castelle C.J."/>
            <person name="VerBerkmoes N.C."/>
            <person name="Wilkins M.J."/>
            <person name="Hettich R.L."/>
            <person name="Lipton M.S."/>
            <person name="Williams K.H."/>
            <person name="Long P.E."/>
            <person name="Banfield J.F."/>
        </authorList>
    </citation>
    <scope>NUCLEOTIDE SEQUENCE [LARGE SCALE GENOMIC DNA]</scope>
</reference>
<accession>K2FYR9</accession>
<organism evidence="1">
    <name type="scientific">uncultured bacterium</name>
    <name type="common">gcode 4</name>
    <dbReference type="NCBI Taxonomy" id="1234023"/>
    <lineage>
        <taxon>Bacteria</taxon>
        <taxon>environmental samples</taxon>
    </lineage>
</organism>
<protein>
    <submittedName>
        <fullName evidence="1">Uncharacterized protein</fullName>
    </submittedName>
</protein>
<name>K2FYR9_9BACT</name>